<dbReference type="OrthoDB" id="1926915at2759"/>
<evidence type="ECO:0000313" key="3">
    <source>
        <dbReference type="Proteomes" id="UP000041254"/>
    </source>
</evidence>
<keyword evidence="3" id="KW-1185">Reference proteome</keyword>
<accession>A0A0G4F6F7</accession>
<dbReference type="Proteomes" id="UP000041254">
    <property type="component" value="Unassembled WGS sequence"/>
</dbReference>
<proteinExistence type="predicted"/>
<sequence length="196" mass="21527">MTAPGVHCVKRALRQITTYRPAGAAQQTQPSGSAARLPHLIVRSYRHFAGRPLLSDDENGMSDEQLTRALYESPVVVAAHDFTGGSAAPVFTYANQKGLDVFETNWHHFVGCPSFKSADDTRFHERLALLQECLEKGCVRVNAIRQSFTGRLFQIQDGLLFNLLDTPGGATATTVGQAVAFATWQYLDSISEERSL</sequence>
<protein>
    <recommendedName>
        <fullName evidence="1">MEKHLA domain-containing protein</fullName>
    </recommendedName>
</protein>
<dbReference type="EMBL" id="CDMY01000382">
    <property type="protein sequence ID" value="CEM07999.1"/>
    <property type="molecule type" value="Genomic_DNA"/>
</dbReference>
<evidence type="ECO:0000313" key="2">
    <source>
        <dbReference type="EMBL" id="CEM07999.1"/>
    </source>
</evidence>
<dbReference type="InterPro" id="IPR013978">
    <property type="entry name" value="MEKHLA"/>
</dbReference>
<organism evidence="2 3">
    <name type="scientific">Vitrella brassicaformis (strain CCMP3155)</name>
    <dbReference type="NCBI Taxonomy" id="1169540"/>
    <lineage>
        <taxon>Eukaryota</taxon>
        <taxon>Sar</taxon>
        <taxon>Alveolata</taxon>
        <taxon>Colpodellida</taxon>
        <taxon>Vitrellaceae</taxon>
        <taxon>Vitrella</taxon>
    </lineage>
</organism>
<evidence type="ECO:0000259" key="1">
    <source>
        <dbReference type="Pfam" id="PF08670"/>
    </source>
</evidence>
<reference evidence="2 3" key="1">
    <citation type="submission" date="2014-11" db="EMBL/GenBank/DDBJ databases">
        <authorList>
            <person name="Zhu J."/>
            <person name="Qi W."/>
            <person name="Song R."/>
        </authorList>
    </citation>
    <scope>NUCLEOTIDE SEQUENCE [LARGE SCALE GENOMIC DNA]</scope>
</reference>
<dbReference type="InParanoid" id="A0A0G4F6F7"/>
<gene>
    <name evidence="2" type="ORF">Vbra_8863</name>
</gene>
<name>A0A0G4F6F7_VITBC</name>
<dbReference type="AlphaFoldDB" id="A0A0G4F6F7"/>
<feature type="domain" description="MEKHLA" evidence="1">
    <location>
        <begin position="37"/>
        <end position="185"/>
    </location>
</feature>
<dbReference type="VEuPathDB" id="CryptoDB:Vbra_8863"/>
<dbReference type="Pfam" id="PF08670">
    <property type="entry name" value="MEKHLA"/>
    <property type="match status" value="1"/>
</dbReference>